<dbReference type="InterPro" id="IPR029058">
    <property type="entry name" value="AB_hydrolase_fold"/>
</dbReference>
<comment type="caution">
    <text evidence="1">The sequence shown here is derived from an EMBL/GenBank/DDBJ whole genome shotgun (WGS) entry which is preliminary data.</text>
</comment>
<dbReference type="AlphaFoldDB" id="A0A5M9PV93"/>
<dbReference type="SUPFAM" id="SSF53474">
    <property type="entry name" value="alpha/beta-Hydrolases"/>
    <property type="match status" value="1"/>
</dbReference>
<dbReference type="NCBIfam" id="TIGR03712">
    <property type="entry name" value="acc_sec_asp2"/>
    <property type="match status" value="1"/>
</dbReference>
<evidence type="ECO:0000313" key="2">
    <source>
        <dbReference type="Proteomes" id="UP000325203"/>
    </source>
</evidence>
<dbReference type="InterPro" id="IPR022267">
    <property type="entry name" value="Asp2"/>
</dbReference>
<sequence length="538" mass="60460">MEGGLKVSEPSRKLFQIGGARLPKLSELVEAYDYHPLDISEGLQAELLQLQALEKDEINNSTDLFLLRKEAMFQLECIDLIRLPSHQVFYETLEGASEAEVRILKLKGAQLINLADQGEGFSQFINQNYVKPWGTSLDHRRVEIHPDFEGTVTKKGSSKVILEGTFGLDDFQQVLVWKNNWGGSGRVKFYPEISASGSVSYYFRAYYKNGTTHSGIITHDFSAEQIRAGEVFFDLGFSEFPVNFGLFVKGQGEVQVGALHLRYGLSGENFLAMGGKRLVQKGHMGEELGVYFNAGDLKPPLNVYFSGFRPSEGYEGRWMMGSLGSPFLLVYDPRLVGGAFYRGPELEEALVKEIQEKLDLLGFSNKELVLSGLSMGTYASFYYGAQLEPHAIVVGKPLANIGGLAVHSRIFSPYDWDLAMDTLIHLTGTLTKKSATALDEAFWKKFESADFSETTFIIAHMLQDTDLPFKRIFNHLKQNYPSAKVLHKGLEGRHNDDTPGVTSWFYKQYQQLLISDFDRQLLIDEEESPIKLEGENDE</sequence>
<evidence type="ECO:0000313" key="1">
    <source>
        <dbReference type="EMBL" id="KAA8700304.1"/>
    </source>
</evidence>
<dbReference type="RefSeq" id="WP_058209155.1">
    <property type="nucleotide sequence ID" value="NZ_JXKA01000041.1"/>
</dbReference>
<name>A0A5M9PV93_LACLH</name>
<dbReference type="EMBL" id="VXKC01000030">
    <property type="protein sequence ID" value="KAA8700304.1"/>
    <property type="molecule type" value="Genomic_DNA"/>
</dbReference>
<accession>A0A5M9PV93</accession>
<protein>
    <submittedName>
        <fullName evidence="1">Accessory Sec system protein Asp2</fullName>
    </submittedName>
</protein>
<dbReference type="Proteomes" id="UP000325203">
    <property type="component" value="Unassembled WGS sequence"/>
</dbReference>
<dbReference type="Pfam" id="PF16929">
    <property type="entry name" value="Asp2"/>
    <property type="match status" value="1"/>
</dbReference>
<reference evidence="1 2" key="1">
    <citation type="submission" date="2019-09" db="EMBL/GenBank/DDBJ databases">
        <title>Draft genome sequence of various Type strains from the CCUG.</title>
        <authorList>
            <person name="Pineiro-Iglesias B."/>
            <person name="Tunovic T."/>
            <person name="Unosson C."/>
            <person name="Inganas E."/>
            <person name="Ohlen M."/>
            <person name="Cardew S."/>
            <person name="Jensie-Markopoulos S."/>
            <person name="Salva-Serra F."/>
            <person name="Jaen-Luchoro D."/>
            <person name="Karlsson R."/>
            <person name="Svensson-Stadler L."/>
            <person name="Chun J."/>
            <person name="Moore E."/>
        </authorList>
    </citation>
    <scope>NUCLEOTIDE SEQUENCE [LARGE SCALE GENOMIC DNA]</scope>
    <source>
        <strain evidence="1 2">CCUG 32210T</strain>
    </source>
</reference>
<proteinExistence type="predicted"/>
<gene>
    <name evidence="1" type="primary">asp2</name>
    <name evidence="1" type="ORF">F4V48_10635</name>
</gene>
<organism evidence="1 2">
    <name type="scientific">Lactococcus lactis subsp. hordniae</name>
    <dbReference type="NCBI Taxonomy" id="203404"/>
    <lineage>
        <taxon>Bacteria</taxon>
        <taxon>Bacillati</taxon>
        <taxon>Bacillota</taxon>
        <taxon>Bacilli</taxon>
        <taxon>Lactobacillales</taxon>
        <taxon>Streptococcaceae</taxon>
        <taxon>Lactococcus</taxon>
    </lineage>
</organism>
<dbReference type="GO" id="GO:0015031">
    <property type="term" value="P:protein transport"/>
    <property type="evidence" value="ECO:0007669"/>
    <property type="project" value="InterPro"/>
</dbReference>